<organism evidence="1 2">
    <name type="scientific">Limnohabitans parvus II-B4</name>
    <dbReference type="NCBI Taxonomy" id="1293052"/>
    <lineage>
        <taxon>Bacteria</taxon>
        <taxon>Pseudomonadati</taxon>
        <taxon>Pseudomonadota</taxon>
        <taxon>Betaproteobacteria</taxon>
        <taxon>Burkholderiales</taxon>
        <taxon>Comamonadaceae</taxon>
        <taxon>Limnohabitans</taxon>
    </lineage>
</organism>
<comment type="caution">
    <text evidence="1">The sequence shown here is derived from an EMBL/GenBank/DDBJ whole genome shotgun (WGS) entry which is preliminary data.</text>
</comment>
<name>A0A315E9W4_9BURK</name>
<reference evidence="1 2" key="1">
    <citation type="submission" date="2017-04" db="EMBL/GenBank/DDBJ databases">
        <title>Unexpected and diverse lifestyles within the genus Limnohabitans.</title>
        <authorList>
            <person name="Kasalicky V."/>
            <person name="Mehrshad M."/>
            <person name="Andrei S.-A."/>
            <person name="Salcher M."/>
            <person name="Kratochvilova H."/>
            <person name="Simek K."/>
            <person name="Ghai R."/>
        </authorList>
    </citation>
    <scope>NUCLEOTIDE SEQUENCE [LARGE SCALE GENOMIC DNA]</scope>
    <source>
        <strain evidence="1 2">II-B4</strain>
    </source>
</reference>
<evidence type="ECO:0000313" key="1">
    <source>
        <dbReference type="EMBL" id="PUE53405.1"/>
    </source>
</evidence>
<dbReference type="Proteomes" id="UP000250790">
    <property type="component" value="Unassembled WGS sequence"/>
</dbReference>
<keyword evidence="2" id="KW-1185">Reference proteome</keyword>
<sequence length="97" mass="10750">MMFGNMVFGGGIGAIIDHSSGAAYEYPSIFQIVMSKIQGVDNLNLKAADATKSQNPIFVPVDNSLEKKLLELKSLYDNKLISNDAYLEQQRIILQKQ</sequence>
<evidence type="ECO:0008006" key="3">
    <source>
        <dbReference type="Google" id="ProtNLM"/>
    </source>
</evidence>
<protein>
    <recommendedName>
        <fullName evidence="3">SHOCT domain-containing protein</fullName>
    </recommendedName>
</protein>
<dbReference type="EMBL" id="NESN01000003">
    <property type="protein sequence ID" value="PUE53405.1"/>
    <property type="molecule type" value="Genomic_DNA"/>
</dbReference>
<accession>A0A315E9W4</accession>
<gene>
    <name evidence="1" type="ORF">B9Z37_10110</name>
</gene>
<dbReference type="AlphaFoldDB" id="A0A315E9W4"/>
<proteinExistence type="predicted"/>
<evidence type="ECO:0000313" key="2">
    <source>
        <dbReference type="Proteomes" id="UP000250790"/>
    </source>
</evidence>